<evidence type="ECO:0000259" key="5">
    <source>
        <dbReference type="Pfam" id="PF02631"/>
    </source>
</evidence>
<dbReference type="GO" id="GO:0006282">
    <property type="term" value="P:regulation of DNA repair"/>
    <property type="evidence" value="ECO:0007669"/>
    <property type="project" value="InterPro"/>
</dbReference>
<reference evidence="7" key="1">
    <citation type="submission" date="2018-05" db="EMBL/GenBank/DDBJ databases">
        <authorList>
            <person name="Lanie J.A."/>
            <person name="Ng W.-L."/>
            <person name="Kazmierczak K.M."/>
            <person name="Andrzejewski T.M."/>
            <person name="Davidsen T.M."/>
            <person name="Wayne K.J."/>
            <person name="Tettelin H."/>
            <person name="Glass J.I."/>
            <person name="Rusch D."/>
            <person name="Podicherti R."/>
            <person name="Tsui H.-C.T."/>
            <person name="Winkler M.E."/>
        </authorList>
    </citation>
    <scope>NUCLEOTIDE SEQUENCE</scope>
</reference>
<feature type="domain" description="RecX third three-helical" evidence="6">
    <location>
        <begin position="80"/>
        <end position="124"/>
    </location>
</feature>
<evidence type="ECO:0000313" key="7">
    <source>
        <dbReference type="EMBL" id="SVA27945.1"/>
    </source>
</evidence>
<sequence length="129" mass="15463">MLIRREHSQLELSRKLQQKEFSDKDIVDSISLLIEQKYQSDERFSESFIHMRYGQGKGPVLIAVELKDRGIKDFDLSIYDWFELVKEVRRKKFGMNIPVDYKEKAKQKRFLRSRGFNSDQINKAFLEEI</sequence>
<evidence type="ECO:0000256" key="2">
    <source>
        <dbReference type="ARBA" id="ARBA00009695"/>
    </source>
</evidence>
<name>A0A381UIE7_9ZZZZ</name>
<comment type="subcellular location">
    <subcellularLocation>
        <location evidence="1">Cytoplasm</location>
    </subcellularLocation>
</comment>
<dbReference type="Gene3D" id="1.10.10.10">
    <property type="entry name" value="Winged helix-like DNA-binding domain superfamily/Winged helix DNA-binding domain"/>
    <property type="match status" value="3"/>
</dbReference>
<accession>A0A381UIE7</accession>
<evidence type="ECO:0000259" key="6">
    <source>
        <dbReference type="Pfam" id="PF21981"/>
    </source>
</evidence>
<evidence type="ECO:0000256" key="1">
    <source>
        <dbReference type="ARBA" id="ARBA00004496"/>
    </source>
</evidence>
<dbReference type="PANTHER" id="PTHR33602:SF1">
    <property type="entry name" value="REGULATORY PROTEIN RECX FAMILY PROTEIN"/>
    <property type="match status" value="1"/>
</dbReference>
<proteinExistence type="inferred from homology"/>
<dbReference type="InterPro" id="IPR053924">
    <property type="entry name" value="RecX_HTH_2nd"/>
</dbReference>
<dbReference type="InterPro" id="IPR036388">
    <property type="entry name" value="WH-like_DNA-bd_sf"/>
</dbReference>
<dbReference type="InterPro" id="IPR053925">
    <property type="entry name" value="RecX_HTH_3rd"/>
</dbReference>
<dbReference type="Pfam" id="PF21981">
    <property type="entry name" value="RecX_HTH3"/>
    <property type="match status" value="1"/>
</dbReference>
<dbReference type="InterPro" id="IPR003783">
    <property type="entry name" value="Regulatory_RecX"/>
</dbReference>
<dbReference type="Pfam" id="PF02631">
    <property type="entry name" value="RecX_HTH2"/>
    <property type="match status" value="1"/>
</dbReference>
<organism evidence="7">
    <name type="scientific">marine metagenome</name>
    <dbReference type="NCBI Taxonomy" id="408172"/>
    <lineage>
        <taxon>unclassified sequences</taxon>
        <taxon>metagenomes</taxon>
        <taxon>ecological metagenomes</taxon>
    </lineage>
</organism>
<dbReference type="PANTHER" id="PTHR33602">
    <property type="entry name" value="REGULATORY PROTEIN RECX FAMILY PROTEIN"/>
    <property type="match status" value="1"/>
</dbReference>
<dbReference type="GO" id="GO:0005737">
    <property type="term" value="C:cytoplasm"/>
    <property type="evidence" value="ECO:0007669"/>
    <property type="project" value="UniProtKB-SubCell"/>
</dbReference>
<evidence type="ECO:0000256" key="4">
    <source>
        <dbReference type="ARBA" id="ARBA00022490"/>
    </source>
</evidence>
<comment type="similarity">
    <text evidence="2">Belongs to the RecX family.</text>
</comment>
<keyword evidence="4" id="KW-0963">Cytoplasm</keyword>
<dbReference type="AlphaFoldDB" id="A0A381UIE7"/>
<dbReference type="EMBL" id="UINC01006509">
    <property type="protein sequence ID" value="SVA27945.1"/>
    <property type="molecule type" value="Genomic_DNA"/>
</dbReference>
<gene>
    <name evidence="7" type="ORF">METZ01_LOCUS80799</name>
</gene>
<evidence type="ECO:0000256" key="3">
    <source>
        <dbReference type="ARBA" id="ARBA00018111"/>
    </source>
</evidence>
<feature type="domain" description="RecX second three-helical" evidence="5">
    <location>
        <begin position="40"/>
        <end position="73"/>
    </location>
</feature>
<protein>
    <recommendedName>
        <fullName evidence="3">Regulatory protein RecX</fullName>
    </recommendedName>
</protein>